<evidence type="ECO:0000256" key="9">
    <source>
        <dbReference type="ARBA" id="ARBA00022777"/>
    </source>
</evidence>
<dbReference type="AlphaFoldDB" id="A0A972F9Y2"/>
<dbReference type="PANTHER" id="PTHR22749">
    <property type="entry name" value="RIBOFLAVIN KINASE/FMN ADENYLYLTRANSFERASE"/>
    <property type="match status" value="1"/>
</dbReference>
<evidence type="ECO:0000256" key="11">
    <source>
        <dbReference type="ARBA" id="ARBA00022840"/>
    </source>
</evidence>
<evidence type="ECO:0000256" key="10">
    <source>
        <dbReference type="ARBA" id="ARBA00022827"/>
    </source>
</evidence>
<evidence type="ECO:0000256" key="13">
    <source>
        <dbReference type="ARBA" id="ARBA00047880"/>
    </source>
</evidence>
<dbReference type="NCBIfam" id="NF004162">
    <property type="entry name" value="PRK05627.1-5"/>
    <property type="match status" value="1"/>
</dbReference>
<evidence type="ECO:0000256" key="8">
    <source>
        <dbReference type="ARBA" id="ARBA00022741"/>
    </source>
</evidence>
<dbReference type="NCBIfam" id="NF004159">
    <property type="entry name" value="PRK05627.1-2"/>
    <property type="match status" value="1"/>
</dbReference>
<accession>A0A972F9Y2</accession>
<dbReference type="NCBIfam" id="NF004163">
    <property type="entry name" value="PRK05627.1-6"/>
    <property type="match status" value="1"/>
</dbReference>
<evidence type="ECO:0000256" key="4">
    <source>
        <dbReference type="ARBA" id="ARBA00022630"/>
    </source>
</evidence>
<dbReference type="GO" id="GO:0005524">
    <property type="term" value="F:ATP binding"/>
    <property type="evidence" value="ECO:0007669"/>
    <property type="project" value="UniProtKB-UniRule"/>
</dbReference>
<keyword evidence="5 15" id="KW-0288">FMN</keyword>
<comment type="similarity">
    <text evidence="15">Belongs to the ribF family.</text>
</comment>
<dbReference type="InterPro" id="IPR002606">
    <property type="entry name" value="Riboflavin_kinase_bac"/>
</dbReference>
<gene>
    <name evidence="17" type="ORF">GPA21_19220</name>
</gene>
<evidence type="ECO:0000256" key="5">
    <source>
        <dbReference type="ARBA" id="ARBA00022643"/>
    </source>
</evidence>
<evidence type="ECO:0000313" key="17">
    <source>
        <dbReference type="EMBL" id="NMG05074.1"/>
    </source>
</evidence>
<dbReference type="Gene3D" id="3.40.50.620">
    <property type="entry name" value="HUPs"/>
    <property type="match status" value="1"/>
</dbReference>
<reference evidence="17" key="1">
    <citation type="submission" date="2019-12" db="EMBL/GenBank/DDBJ databases">
        <title>Comparative genomics gives insights into the taxonomy of the Azoarcus-Aromatoleum group and reveals separate origins of nif in the plant-associated Azoarcus and non-plant-associated Aromatoleum sub-groups.</title>
        <authorList>
            <person name="Lafos M."/>
            <person name="Maluk M."/>
            <person name="Batista M."/>
            <person name="Junghare M."/>
            <person name="Carmona M."/>
            <person name="Faoro H."/>
            <person name="Cruz L.M."/>
            <person name="Battistoni F."/>
            <person name="De Souza E."/>
            <person name="Pedrosa F."/>
            <person name="Chen W.-M."/>
            <person name="Poole P.S."/>
            <person name="Dixon R.A."/>
            <person name="James E.K."/>
        </authorList>
    </citation>
    <scope>NUCLEOTIDE SEQUENCE</scope>
    <source>
        <strain evidence="17">NSC3</strain>
    </source>
</reference>
<evidence type="ECO:0000256" key="14">
    <source>
        <dbReference type="ARBA" id="ARBA00049494"/>
    </source>
</evidence>
<comment type="function">
    <text evidence="1">Catalyzes the phosphorylation of riboflavin to FMN followed by the adenylation of FMN to FAD.</text>
</comment>
<dbReference type="GO" id="GO:0006747">
    <property type="term" value="P:FAD biosynthetic process"/>
    <property type="evidence" value="ECO:0007669"/>
    <property type="project" value="UniProtKB-UniRule"/>
</dbReference>
<evidence type="ECO:0000259" key="16">
    <source>
        <dbReference type="SMART" id="SM00904"/>
    </source>
</evidence>
<evidence type="ECO:0000256" key="3">
    <source>
        <dbReference type="ARBA" id="ARBA00005201"/>
    </source>
</evidence>
<evidence type="ECO:0000313" key="18">
    <source>
        <dbReference type="Proteomes" id="UP000599523"/>
    </source>
</evidence>
<evidence type="ECO:0000256" key="2">
    <source>
        <dbReference type="ARBA" id="ARBA00004726"/>
    </source>
</evidence>
<dbReference type="InterPro" id="IPR014729">
    <property type="entry name" value="Rossmann-like_a/b/a_fold"/>
</dbReference>
<dbReference type="SMART" id="SM00904">
    <property type="entry name" value="Flavokinase"/>
    <property type="match status" value="1"/>
</dbReference>
<dbReference type="Gene3D" id="2.40.30.30">
    <property type="entry name" value="Riboflavin kinase-like"/>
    <property type="match status" value="1"/>
</dbReference>
<sequence>MQVTRGIPEHAKQPSVLTIGNFDGVHRGHQALLRQLVERAHSVGAPATVLTFEPHPREYFAPAHAPARLASLREKLILLAANGVECVHVVRFNAHFASLSAERFVDDMLVRGLGVRHVIIGDDFRFGAGRRGDFAFLQQAAVTHGFSVEAMDTVELGDSRISSSAVRDALAGGDVALATHYLGRPYSIAGRVSSGQRLGRTLGFPTANIMMKHRKPPLSGVFAVCIEGLRPGLIEGVANVGVRPTVGATPRPILETHVFDWSGNCYGAHLRIHFMHKLRDEMRFESIDALSHQIGKDIQHARDWFAINPIED</sequence>
<comment type="caution">
    <text evidence="17">The sequence shown here is derived from an EMBL/GenBank/DDBJ whole genome shotgun (WGS) entry which is preliminary data.</text>
</comment>
<dbReference type="GO" id="GO:0009398">
    <property type="term" value="P:FMN biosynthetic process"/>
    <property type="evidence" value="ECO:0007669"/>
    <property type="project" value="UniProtKB-UniRule"/>
</dbReference>
<keyword evidence="7 15" id="KW-0548">Nucleotidyltransferase</keyword>
<comment type="catalytic activity">
    <reaction evidence="14 15">
        <text>FMN + ATP + H(+) = FAD + diphosphate</text>
        <dbReference type="Rhea" id="RHEA:17237"/>
        <dbReference type="ChEBI" id="CHEBI:15378"/>
        <dbReference type="ChEBI" id="CHEBI:30616"/>
        <dbReference type="ChEBI" id="CHEBI:33019"/>
        <dbReference type="ChEBI" id="CHEBI:57692"/>
        <dbReference type="ChEBI" id="CHEBI:58210"/>
        <dbReference type="EC" id="2.7.7.2"/>
    </reaction>
</comment>
<dbReference type="SUPFAM" id="SSF52374">
    <property type="entry name" value="Nucleotidylyl transferase"/>
    <property type="match status" value="1"/>
</dbReference>
<dbReference type="NCBIfam" id="TIGR00083">
    <property type="entry name" value="ribF"/>
    <property type="match status" value="1"/>
</dbReference>
<dbReference type="GO" id="GO:0003919">
    <property type="term" value="F:FMN adenylyltransferase activity"/>
    <property type="evidence" value="ECO:0007669"/>
    <property type="project" value="UniProtKB-UniRule"/>
</dbReference>
<keyword evidence="9 15" id="KW-0418">Kinase</keyword>
<dbReference type="EMBL" id="WTVM01000201">
    <property type="protein sequence ID" value="NMG05074.1"/>
    <property type="molecule type" value="Genomic_DNA"/>
</dbReference>
<dbReference type="InterPro" id="IPR023468">
    <property type="entry name" value="Riboflavin_kinase"/>
</dbReference>
<keyword evidence="10 15" id="KW-0274">FAD</keyword>
<organism evidence="17 18">
    <name type="scientific">Azoarcus taiwanensis</name>
    <dbReference type="NCBI Taxonomy" id="666964"/>
    <lineage>
        <taxon>Bacteria</taxon>
        <taxon>Pseudomonadati</taxon>
        <taxon>Pseudomonadota</taxon>
        <taxon>Betaproteobacteria</taxon>
        <taxon>Rhodocyclales</taxon>
        <taxon>Zoogloeaceae</taxon>
        <taxon>Azoarcus</taxon>
    </lineage>
</organism>
<keyword evidence="6 15" id="KW-0808">Transferase</keyword>
<comment type="pathway">
    <text evidence="2 15">Cofactor biosynthesis; FAD biosynthesis; FAD from FMN: step 1/1.</text>
</comment>
<dbReference type="GO" id="GO:0008531">
    <property type="term" value="F:riboflavin kinase activity"/>
    <property type="evidence" value="ECO:0007669"/>
    <property type="project" value="UniProtKB-UniRule"/>
</dbReference>
<dbReference type="EC" id="2.7.1.26" evidence="15"/>
<dbReference type="NCBIfam" id="NF004160">
    <property type="entry name" value="PRK05627.1-3"/>
    <property type="match status" value="1"/>
</dbReference>
<dbReference type="FunFam" id="3.40.50.620:FF:000021">
    <property type="entry name" value="Riboflavin biosynthesis protein"/>
    <property type="match status" value="1"/>
</dbReference>
<dbReference type="Pfam" id="PF01687">
    <property type="entry name" value="Flavokinase"/>
    <property type="match status" value="1"/>
</dbReference>
<dbReference type="CDD" id="cd02064">
    <property type="entry name" value="FAD_synthetase_N"/>
    <property type="match status" value="1"/>
</dbReference>
<evidence type="ECO:0000256" key="1">
    <source>
        <dbReference type="ARBA" id="ARBA00002121"/>
    </source>
</evidence>
<proteinExistence type="inferred from homology"/>
<comment type="catalytic activity">
    <reaction evidence="13 15">
        <text>riboflavin + ATP = FMN + ADP + H(+)</text>
        <dbReference type="Rhea" id="RHEA:14357"/>
        <dbReference type="ChEBI" id="CHEBI:15378"/>
        <dbReference type="ChEBI" id="CHEBI:30616"/>
        <dbReference type="ChEBI" id="CHEBI:57986"/>
        <dbReference type="ChEBI" id="CHEBI:58210"/>
        <dbReference type="ChEBI" id="CHEBI:456216"/>
        <dbReference type="EC" id="2.7.1.26"/>
    </reaction>
</comment>
<evidence type="ECO:0000256" key="12">
    <source>
        <dbReference type="ARBA" id="ARBA00023268"/>
    </source>
</evidence>
<feature type="domain" description="Riboflavin kinase" evidence="16">
    <location>
        <begin position="181"/>
        <end position="306"/>
    </location>
</feature>
<evidence type="ECO:0000256" key="15">
    <source>
        <dbReference type="PIRNR" id="PIRNR004491"/>
    </source>
</evidence>
<dbReference type="InterPro" id="IPR015864">
    <property type="entry name" value="FAD_synthase"/>
</dbReference>
<protein>
    <recommendedName>
        <fullName evidence="15">Riboflavin biosynthesis protein</fullName>
    </recommendedName>
    <domain>
        <recommendedName>
            <fullName evidence="15">Riboflavin kinase</fullName>
            <ecNumber evidence="15">2.7.1.26</ecNumber>
        </recommendedName>
        <alternativeName>
            <fullName evidence="15">Flavokinase</fullName>
        </alternativeName>
    </domain>
    <domain>
        <recommendedName>
            <fullName evidence="15">FMN adenylyltransferase</fullName>
            <ecNumber evidence="15">2.7.7.2</ecNumber>
        </recommendedName>
        <alternativeName>
            <fullName evidence="15">FAD pyrophosphorylase</fullName>
        </alternativeName>
        <alternativeName>
            <fullName evidence="15">FAD synthase</fullName>
        </alternativeName>
    </domain>
</protein>
<keyword evidence="18" id="KW-1185">Reference proteome</keyword>
<evidence type="ECO:0000256" key="6">
    <source>
        <dbReference type="ARBA" id="ARBA00022679"/>
    </source>
</evidence>
<keyword evidence="4 15" id="KW-0285">Flavoprotein</keyword>
<comment type="pathway">
    <text evidence="3 15">Cofactor biosynthesis; FMN biosynthesis; FMN from riboflavin (ATP route): step 1/1.</text>
</comment>
<dbReference type="EC" id="2.7.7.2" evidence="15"/>
<dbReference type="Proteomes" id="UP000599523">
    <property type="component" value="Unassembled WGS sequence"/>
</dbReference>
<dbReference type="GO" id="GO:0009231">
    <property type="term" value="P:riboflavin biosynthetic process"/>
    <property type="evidence" value="ECO:0007669"/>
    <property type="project" value="InterPro"/>
</dbReference>
<dbReference type="PIRSF" id="PIRSF004491">
    <property type="entry name" value="FAD_Synth"/>
    <property type="match status" value="1"/>
</dbReference>
<dbReference type="PANTHER" id="PTHR22749:SF6">
    <property type="entry name" value="RIBOFLAVIN KINASE"/>
    <property type="match status" value="1"/>
</dbReference>
<dbReference type="RefSeq" id="WP_168989689.1">
    <property type="nucleotide sequence ID" value="NZ_CAWPHM010000113.1"/>
</dbReference>
<keyword evidence="8 15" id="KW-0547">Nucleotide-binding</keyword>
<dbReference type="Pfam" id="PF06574">
    <property type="entry name" value="FAD_syn"/>
    <property type="match status" value="1"/>
</dbReference>
<dbReference type="SUPFAM" id="SSF82114">
    <property type="entry name" value="Riboflavin kinase-like"/>
    <property type="match status" value="1"/>
</dbReference>
<keyword evidence="12" id="KW-0511">Multifunctional enzyme</keyword>
<evidence type="ECO:0000256" key="7">
    <source>
        <dbReference type="ARBA" id="ARBA00022695"/>
    </source>
</evidence>
<dbReference type="InterPro" id="IPR015865">
    <property type="entry name" value="Riboflavin_kinase_bac/euk"/>
</dbReference>
<dbReference type="InterPro" id="IPR023465">
    <property type="entry name" value="Riboflavin_kinase_dom_sf"/>
</dbReference>
<keyword evidence="11 15" id="KW-0067">ATP-binding</keyword>
<name>A0A972F9Y2_9RHOO</name>